<accession>A0A3B1D0D7</accession>
<dbReference type="InterPro" id="IPR000073">
    <property type="entry name" value="AB_hydrolase_1"/>
</dbReference>
<dbReference type="PANTHER" id="PTHR22946:SF9">
    <property type="entry name" value="POLYKETIDE TRANSFERASE AF380"/>
    <property type="match status" value="1"/>
</dbReference>
<dbReference type="Pfam" id="PF12697">
    <property type="entry name" value="Abhydrolase_6"/>
    <property type="match status" value="1"/>
</dbReference>
<dbReference type="InterPro" id="IPR029058">
    <property type="entry name" value="AB_hydrolase_fold"/>
</dbReference>
<dbReference type="GO" id="GO:0016788">
    <property type="term" value="F:hydrolase activity, acting on ester bonds"/>
    <property type="evidence" value="ECO:0007669"/>
    <property type="project" value="UniProtKB-ARBA"/>
</dbReference>
<dbReference type="InterPro" id="IPR050261">
    <property type="entry name" value="FrsA_esterase"/>
</dbReference>
<dbReference type="SUPFAM" id="SSF53474">
    <property type="entry name" value="alpha/beta-Hydrolases"/>
    <property type="match status" value="1"/>
</dbReference>
<reference evidence="4" key="1">
    <citation type="submission" date="2018-06" db="EMBL/GenBank/DDBJ databases">
        <authorList>
            <person name="Zhirakovskaya E."/>
        </authorList>
    </citation>
    <scope>NUCLEOTIDE SEQUENCE</scope>
</reference>
<protein>
    <recommendedName>
        <fullName evidence="3">AB hydrolase-1 domain-containing protein</fullName>
    </recommendedName>
</protein>
<evidence type="ECO:0000259" key="3">
    <source>
        <dbReference type="Pfam" id="PF12697"/>
    </source>
</evidence>
<dbReference type="PANTHER" id="PTHR22946">
    <property type="entry name" value="DIENELACTONE HYDROLASE DOMAIN-CONTAINING PROTEIN-RELATED"/>
    <property type="match status" value="1"/>
</dbReference>
<comment type="similarity">
    <text evidence="2">Belongs to the AB hydrolase superfamily. FUS2 hydrolase family.</text>
</comment>
<dbReference type="EMBL" id="UOGD01000410">
    <property type="protein sequence ID" value="VAX28400.1"/>
    <property type="molecule type" value="Genomic_DNA"/>
</dbReference>
<evidence type="ECO:0000256" key="2">
    <source>
        <dbReference type="ARBA" id="ARBA00038115"/>
    </source>
</evidence>
<keyword evidence="1" id="KW-0378">Hydrolase</keyword>
<organism evidence="4">
    <name type="scientific">hydrothermal vent metagenome</name>
    <dbReference type="NCBI Taxonomy" id="652676"/>
    <lineage>
        <taxon>unclassified sequences</taxon>
        <taxon>metagenomes</taxon>
        <taxon>ecological metagenomes</taxon>
    </lineage>
</organism>
<gene>
    <name evidence="4" type="ORF">MNBD_IGNAVI01-2813</name>
</gene>
<name>A0A3B1D0D7_9ZZZZ</name>
<evidence type="ECO:0000256" key="1">
    <source>
        <dbReference type="ARBA" id="ARBA00022801"/>
    </source>
</evidence>
<evidence type="ECO:0000313" key="4">
    <source>
        <dbReference type="EMBL" id="VAX28400.1"/>
    </source>
</evidence>
<feature type="domain" description="AB hydrolase-1" evidence="3">
    <location>
        <begin position="50"/>
        <end position="140"/>
    </location>
</feature>
<sequence length="279" mass="31358">MTNFNPIFNDPPTKNWKYPYTIAPLIFTSNNEKLIGTVFITAGAGPHPTVLLLHGFPGNELNYDIAHTLRRFGFNVVLFHYRGAWGSGGNFTFANGLEDVSNAISFIRSDSAYKNFNIDKEKIILIGHSFGGFAALLNSAEHDEIKNVASLAGFNFGYFSQFTQRDKSIEEATMDGLTLGSQLLNNADPLLLYNEMIKNQHEWDLLNLDKKLKGKNILLVGAKYDSVSPLQIHHTPLVEKLRATGNEITDIVIKSEHSFSCCRIKLNEVIFDWIKNIKF</sequence>
<proteinExistence type="inferred from homology"/>
<dbReference type="Gene3D" id="3.40.50.1820">
    <property type="entry name" value="alpha/beta hydrolase"/>
    <property type="match status" value="1"/>
</dbReference>
<dbReference type="AlphaFoldDB" id="A0A3B1D0D7"/>